<feature type="region of interest" description="Disordered" evidence="1">
    <location>
        <begin position="148"/>
        <end position="171"/>
    </location>
</feature>
<protein>
    <recommendedName>
        <fullName evidence="2">Coiled-coil domain-containing protein</fullName>
    </recommendedName>
</protein>
<dbReference type="PANTHER" id="PTHR23247:SF2">
    <property type="entry name" value="COILED-COIL DOMAIN-CONTAINING PROTEIN 34"/>
    <property type="match status" value="1"/>
</dbReference>
<proteinExistence type="predicted"/>
<evidence type="ECO:0000256" key="1">
    <source>
        <dbReference type="SAM" id="MobiDB-lite"/>
    </source>
</evidence>
<feature type="region of interest" description="Disordered" evidence="1">
    <location>
        <begin position="1"/>
        <end position="23"/>
    </location>
</feature>
<dbReference type="PANTHER" id="PTHR23247">
    <property type="entry name" value="NY-REN-41 ANTIGEN L15 -RELATED"/>
    <property type="match status" value="1"/>
</dbReference>
<comment type="caution">
    <text evidence="3">The sequence shown here is derived from an EMBL/GenBank/DDBJ whole genome shotgun (WGS) entry which is preliminary data.</text>
</comment>
<sequence>MSLLNIKHDSQDSSPDSAASGSTEDLLKILSKSDVILEDSLSASDLSLDATSDLLRLDASTGVLTRKVAPKPHTVLATRTHTGDGIPYSGLKDVHTNRYVTKRTPRNRSISGPGKRGTRSQKTNSAAHPGFPQPLKRHMTVFKPSVSTMNTKSVRQRSYPRTRKDQCVREQRADDALCHREDGSDTPSYSLDFTDDLWSHSQPDAVEQDPNLLDGSSKNSDQSAIATKVEELTPWERWLLQKEKIRRQELKRLRQKEAHLRAKQAQAAASQAEKQQRSLVKCKEWLESKHRLLKEQNEAAAMARKEQLMKEQFKRESKKLESERKYALWCEQKKLEAKETAELIRQKEIVAAASAQRRREAAVAKFVDWMKSAQQRKLNPPVSYGYADGTVICYYDRSANPKPSYVNPNPWISPLEG</sequence>
<dbReference type="InterPro" id="IPR025259">
    <property type="entry name" value="CCDC34/181"/>
</dbReference>
<feature type="region of interest" description="Disordered" evidence="1">
    <location>
        <begin position="200"/>
        <end position="220"/>
    </location>
</feature>
<gene>
    <name evidence="3" type="ORF">CSKR_113153</name>
</gene>
<name>A0A8T1MXD8_CLOSI</name>
<feature type="compositionally biased region" description="Basic and acidic residues" evidence="1">
    <location>
        <begin position="162"/>
        <end position="171"/>
    </location>
</feature>
<feature type="compositionally biased region" description="Low complexity" evidence="1">
    <location>
        <begin position="12"/>
        <end position="22"/>
    </location>
</feature>
<keyword evidence="4" id="KW-1185">Reference proteome</keyword>
<reference evidence="3 4" key="2">
    <citation type="journal article" date="2021" name="Genomics">
        <title>High-quality reference genome for Clonorchis sinensis.</title>
        <authorList>
            <person name="Young N.D."/>
            <person name="Stroehlein A.J."/>
            <person name="Kinkar L."/>
            <person name="Wang T."/>
            <person name="Sohn W.M."/>
            <person name="Chang B.C.H."/>
            <person name="Kaur P."/>
            <person name="Weisz D."/>
            <person name="Dudchenko O."/>
            <person name="Aiden E.L."/>
            <person name="Korhonen P.K."/>
            <person name="Gasser R.B."/>
        </authorList>
    </citation>
    <scope>NUCLEOTIDE SEQUENCE [LARGE SCALE GENOMIC DNA]</scope>
    <source>
        <strain evidence="3">Cs-k2</strain>
    </source>
</reference>
<dbReference type="EMBL" id="NIRI02000010">
    <property type="protein sequence ID" value="KAG5453823.1"/>
    <property type="molecule type" value="Genomic_DNA"/>
</dbReference>
<dbReference type="AlphaFoldDB" id="A0A8T1MXD8"/>
<organism evidence="3 4">
    <name type="scientific">Clonorchis sinensis</name>
    <name type="common">Chinese liver fluke</name>
    <dbReference type="NCBI Taxonomy" id="79923"/>
    <lineage>
        <taxon>Eukaryota</taxon>
        <taxon>Metazoa</taxon>
        <taxon>Spiralia</taxon>
        <taxon>Lophotrochozoa</taxon>
        <taxon>Platyhelminthes</taxon>
        <taxon>Trematoda</taxon>
        <taxon>Digenea</taxon>
        <taxon>Opisthorchiida</taxon>
        <taxon>Opisthorchiata</taxon>
        <taxon>Opisthorchiidae</taxon>
        <taxon>Clonorchis</taxon>
    </lineage>
</organism>
<evidence type="ECO:0000313" key="3">
    <source>
        <dbReference type="EMBL" id="KAG5453823.1"/>
    </source>
</evidence>
<accession>A0A8T1MXD8</accession>
<dbReference type="Proteomes" id="UP000286415">
    <property type="component" value="Unassembled WGS sequence"/>
</dbReference>
<feature type="region of interest" description="Disordered" evidence="1">
    <location>
        <begin position="103"/>
        <end position="136"/>
    </location>
</feature>
<evidence type="ECO:0000259" key="2">
    <source>
        <dbReference type="Pfam" id="PF13904"/>
    </source>
</evidence>
<feature type="domain" description="Coiled-coil" evidence="2">
    <location>
        <begin position="232"/>
        <end position="411"/>
    </location>
</feature>
<dbReference type="InterPro" id="IPR045323">
    <property type="entry name" value="CCDC34"/>
</dbReference>
<dbReference type="OrthoDB" id="6262303at2759"/>
<feature type="compositionally biased region" description="Basic and acidic residues" evidence="1">
    <location>
        <begin position="1"/>
        <end position="11"/>
    </location>
</feature>
<reference evidence="3 4" key="1">
    <citation type="journal article" date="2018" name="Biotechnol. Adv.">
        <title>Improved genomic resources and new bioinformatic workflow for the carcinogenic parasite Clonorchis sinensis: Biotechnological implications.</title>
        <authorList>
            <person name="Wang D."/>
            <person name="Korhonen P.K."/>
            <person name="Gasser R.B."/>
            <person name="Young N.D."/>
        </authorList>
    </citation>
    <scope>NUCLEOTIDE SEQUENCE [LARGE SCALE GENOMIC DNA]</scope>
    <source>
        <strain evidence="3">Cs-k2</strain>
    </source>
</reference>
<dbReference type="Pfam" id="PF13904">
    <property type="entry name" value="CCDC34"/>
    <property type="match status" value="1"/>
</dbReference>
<evidence type="ECO:0000313" key="4">
    <source>
        <dbReference type="Proteomes" id="UP000286415"/>
    </source>
</evidence>